<evidence type="ECO:0000313" key="4">
    <source>
        <dbReference type="Proteomes" id="UP000522720"/>
    </source>
</evidence>
<accession>A0A7X6S0C9</accession>
<sequence>MVERIRLFLDRHPWIDFLLNFVVTIGVGSLFYFLIATANSSLNLFLWLEAVVAILWIWFNMIRPSKKEREREWVVLFDILRWLTGLNLLFWAVIGIKVKGKVLSPALWQMPREEALLIIILGVALSVCWQLLYYFAKRYRWGEPTSLQSDTSEAYPQSVAVSESSSKKKTKRKKK</sequence>
<dbReference type="AlphaFoldDB" id="A0A7X6S0C9"/>
<name>A0A7X6S0C9_9STRE</name>
<feature type="transmembrane region" description="Helical" evidence="2">
    <location>
        <begin position="116"/>
        <end position="136"/>
    </location>
</feature>
<dbReference type="Proteomes" id="UP000522720">
    <property type="component" value="Unassembled WGS sequence"/>
</dbReference>
<comment type="caution">
    <text evidence="3">The sequence shown here is derived from an EMBL/GenBank/DDBJ whole genome shotgun (WGS) entry which is preliminary data.</text>
</comment>
<feature type="transmembrane region" description="Helical" evidence="2">
    <location>
        <begin position="41"/>
        <end position="61"/>
    </location>
</feature>
<keyword evidence="4" id="KW-1185">Reference proteome</keyword>
<protein>
    <submittedName>
        <fullName evidence="3">Uncharacterized protein</fullName>
    </submittedName>
</protein>
<proteinExistence type="predicted"/>
<feature type="compositionally biased region" description="Polar residues" evidence="1">
    <location>
        <begin position="146"/>
        <end position="161"/>
    </location>
</feature>
<feature type="transmembrane region" description="Helical" evidence="2">
    <location>
        <begin position="73"/>
        <end position="96"/>
    </location>
</feature>
<evidence type="ECO:0000313" key="3">
    <source>
        <dbReference type="EMBL" id="NKZ19637.1"/>
    </source>
</evidence>
<keyword evidence="2" id="KW-0812">Transmembrane</keyword>
<keyword evidence="2" id="KW-0472">Membrane</keyword>
<keyword evidence="2" id="KW-1133">Transmembrane helix</keyword>
<organism evidence="3 4">
    <name type="scientific">Streptococcus ovuberis</name>
    <dbReference type="NCBI Taxonomy" id="1936207"/>
    <lineage>
        <taxon>Bacteria</taxon>
        <taxon>Bacillati</taxon>
        <taxon>Bacillota</taxon>
        <taxon>Bacilli</taxon>
        <taxon>Lactobacillales</taxon>
        <taxon>Streptococcaceae</taxon>
        <taxon>Streptococcus</taxon>
    </lineage>
</organism>
<gene>
    <name evidence="3" type="ORF">HF992_02000</name>
</gene>
<dbReference type="RefSeq" id="WP_168548390.1">
    <property type="nucleotide sequence ID" value="NZ_JAAXPR010000002.1"/>
</dbReference>
<evidence type="ECO:0000256" key="1">
    <source>
        <dbReference type="SAM" id="MobiDB-lite"/>
    </source>
</evidence>
<dbReference type="EMBL" id="JAAXPR010000002">
    <property type="protein sequence ID" value="NKZ19637.1"/>
    <property type="molecule type" value="Genomic_DNA"/>
</dbReference>
<feature type="region of interest" description="Disordered" evidence="1">
    <location>
        <begin position="146"/>
        <end position="175"/>
    </location>
</feature>
<reference evidence="3 4" key="1">
    <citation type="submission" date="2020-04" db="EMBL/GenBank/DDBJ databases">
        <title>MicrobeNet Type strains.</title>
        <authorList>
            <person name="Nicholson A.C."/>
        </authorList>
    </citation>
    <scope>NUCLEOTIDE SEQUENCE [LARGE SCALE GENOMIC DNA]</scope>
    <source>
        <strain evidence="3 4">CCUG 69612</strain>
    </source>
</reference>
<feature type="transmembrane region" description="Helical" evidence="2">
    <location>
        <begin position="14"/>
        <end position="35"/>
    </location>
</feature>
<evidence type="ECO:0000256" key="2">
    <source>
        <dbReference type="SAM" id="Phobius"/>
    </source>
</evidence>